<evidence type="ECO:0000313" key="5">
    <source>
        <dbReference type="EMBL" id="QZN99156.1"/>
    </source>
</evidence>
<reference evidence="5" key="1">
    <citation type="submission" date="2021-08" db="EMBL/GenBank/DDBJ databases">
        <authorList>
            <person name="Zhang H."/>
            <person name="Xu M."/>
            <person name="Yu Z."/>
            <person name="Yang L."/>
            <person name="Cai Y."/>
        </authorList>
    </citation>
    <scope>NUCLEOTIDE SEQUENCE</scope>
    <source>
        <strain evidence="5">CHL1</strain>
    </source>
</reference>
<dbReference type="Pfam" id="PF00497">
    <property type="entry name" value="SBP_bac_3"/>
    <property type="match status" value="1"/>
</dbReference>
<accession>A0A9E6R807</accession>
<dbReference type="InterPro" id="IPR001638">
    <property type="entry name" value="Solute-binding_3/MltF_N"/>
</dbReference>
<feature type="domain" description="Solute-binding protein family 3/N-terminal" evidence="4">
    <location>
        <begin position="50"/>
        <end position="278"/>
    </location>
</feature>
<evidence type="ECO:0000259" key="4">
    <source>
        <dbReference type="SMART" id="SM00062"/>
    </source>
</evidence>
<dbReference type="KEGG" id="cmet:K6K41_20295"/>
<feature type="chain" id="PRO_5038418013" evidence="3">
    <location>
        <begin position="22"/>
        <end position="306"/>
    </location>
</feature>
<dbReference type="RefSeq" id="WP_261402187.1">
    <property type="nucleotide sequence ID" value="NZ_CP081869.1"/>
</dbReference>
<evidence type="ECO:0000256" key="3">
    <source>
        <dbReference type="SAM" id="SignalP"/>
    </source>
</evidence>
<organism evidence="5 6">
    <name type="scientific">Chenggangzhangella methanolivorans</name>
    <dbReference type="NCBI Taxonomy" id="1437009"/>
    <lineage>
        <taxon>Bacteria</taxon>
        <taxon>Pseudomonadati</taxon>
        <taxon>Pseudomonadota</taxon>
        <taxon>Alphaproteobacteria</taxon>
        <taxon>Hyphomicrobiales</taxon>
        <taxon>Methylopilaceae</taxon>
        <taxon>Chenggangzhangella</taxon>
    </lineage>
</organism>
<dbReference type="Proteomes" id="UP000825701">
    <property type="component" value="Chromosome"/>
</dbReference>
<keyword evidence="6" id="KW-1185">Reference proteome</keyword>
<feature type="region of interest" description="Disordered" evidence="2">
    <location>
        <begin position="280"/>
        <end position="306"/>
    </location>
</feature>
<dbReference type="PANTHER" id="PTHR35936">
    <property type="entry name" value="MEMBRANE-BOUND LYTIC MUREIN TRANSGLYCOSYLASE F"/>
    <property type="match status" value="1"/>
</dbReference>
<name>A0A9E6R807_9HYPH</name>
<dbReference type="Gene3D" id="3.40.190.10">
    <property type="entry name" value="Periplasmic binding protein-like II"/>
    <property type="match status" value="2"/>
</dbReference>
<dbReference type="EMBL" id="CP081869">
    <property type="protein sequence ID" value="QZN99156.1"/>
    <property type="molecule type" value="Genomic_DNA"/>
</dbReference>
<dbReference type="AlphaFoldDB" id="A0A9E6R807"/>
<protein>
    <submittedName>
        <fullName evidence="5">Transporter substrate-binding domain-containing protein</fullName>
    </submittedName>
</protein>
<keyword evidence="1 3" id="KW-0732">Signal</keyword>
<gene>
    <name evidence="5" type="ORF">K6K41_20295</name>
</gene>
<evidence type="ECO:0000256" key="2">
    <source>
        <dbReference type="SAM" id="MobiDB-lite"/>
    </source>
</evidence>
<feature type="signal peptide" evidence="3">
    <location>
        <begin position="1"/>
        <end position="21"/>
    </location>
</feature>
<dbReference type="PANTHER" id="PTHR35936:SF35">
    <property type="entry name" value="L-CYSTINE-BINDING PROTEIN TCYJ"/>
    <property type="match status" value="1"/>
</dbReference>
<proteinExistence type="predicted"/>
<evidence type="ECO:0000313" key="6">
    <source>
        <dbReference type="Proteomes" id="UP000825701"/>
    </source>
</evidence>
<evidence type="ECO:0000256" key="1">
    <source>
        <dbReference type="ARBA" id="ARBA00022729"/>
    </source>
</evidence>
<dbReference type="SUPFAM" id="SSF53850">
    <property type="entry name" value="Periplasmic binding protein-like II"/>
    <property type="match status" value="1"/>
</dbReference>
<sequence>MFSALSGAVLVAAALAAPASAQSDQGGVAIPRYSDPKSRIEKPDLPRNRVFKWATGDDYPPFHYIDAEGQPTGFAVDLARAICEELKIACTLQAWRWDALMDTIEKRQADVILAMARPTPQLRQRFLMTDRVHQTPARFVARSDKAVPDATPEALKGRTVAVVKGSAHEAFLKAYFPDATPKPYDRADAARAAVKAGEADLAFGDAVSLAFWLNGTGSEDCCRFVGGPYVDARYFGEGVGALVSPADETLRQAIDYALRRLDENGTYAEIYLKHFPSGSGEAVSLPEELRASRRRLKPPPQHEDRS</sequence>
<dbReference type="SMART" id="SM00062">
    <property type="entry name" value="PBPb"/>
    <property type="match status" value="1"/>
</dbReference>